<dbReference type="InterPro" id="IPR008983">
    <property type="entry name" value="Tumour_necrosis_fac-like_dom"/>
</dbReference>
<evidence type="ECO:0000313" key="6">
    <source>
        <dbReference type="Proteomes" id="UP000683360"/>
    </source>
</evidence>
<dbReference type="GO" id="GO:0005576">
    <property type="term" value="C:extracellular region"/>
    <property type="evidence" value="ECO:0007669"/>
    <property type="project" value="UniProtKB-SubCell"/>
</dbReference>
<evidence type="ECO:0000256" key="3">
    <source>
        <dbReference type="ARBA" id="ARBA00022729"/>
    </source>
</evidence>
<dbReference type="AlphaFoldDB" id="A0A8S3R456"/>
<keyword evidence="6" id="KW-1185">Reference proteome</keyword>
<keyword evidence="2" id="KW-0964">Secreted</keyword>
<accession>A0A8S3R456</accession>
<dbReference type="Pfam" id="PF00386">
    <property type="entry name" value="C1q"/>
    <property type="match status" value="1"/>
</dbReference>
<organism evidence="5 6">
    <name type="scientific">Mytilus edulis</name>
    <name type="common">Blue mussel</name>
    <dbReference type="NCBI Taxonomy" id="6550"/>
    <lineage>
        <taxon>Eukaryota</taxon>
        <taxon>Metazoa</taxon>
        <taxon>Spiralia</taxon>
        <taxon>Lophotrochozoa</taxon>
        <taxon>Mollusca</taxon>
        <taxon>Bivalvia</taxon>
        <taxon>Autobranchia</taxon>
        <taxon>Pteriomorphia</taxon>
        <taxon>Mytilida</taxon>
        <taxon>Mytiloidea</taxon>
        <taxon>Mytilidae</taxon>
        <taxon>Mytilinae</taxon>
        <taxon>Mytilus</taxon>
    </lineage>
</organism>
<comment type="caution">
    <text evidence="5">The sequence shown here is derived from an EMBL/GenBank/DDBJ whole genome shotgun (WGS) entry which is preliminary data.</text>
</comment>
<dbReference type="InterPro" id="IPR050822">
    <property type="entry name" value="Cerebellin_Synaptic_Org"/>
</dbReference>
<sequence length="338" mass="38289">MVCNIRYTFTSSIYRGSKDNIESQMQCSKYHFEEKILEKLVRVEHKLEINEQRIKNFEESVSIKLNDFNESENQRRQSMLSLIQDTFKEEKNLINSSVQSLILDTFTDEKNLLNSSVQSFILDTFIEETKLFNISVQKLIVDTFKEEQHLLNISVQSLILNTFKEEKKLLNKSLVNVIEDVKIKSDNLADKFTAKFNQLRKDHSSPVLFKATSVQSDTNLQGEIIKFHTIVTNDGLGYDKNSGIFTAPVSGVYLFTVQICPEIGAHLEVHIVASGDVIGKLHFKNSSDSRDVCVSANGIHKVLKGEKAWIVCSKANSKGDVIYAIHANSFSGILLNTN</sequence>
<name>A0A8S3R456_MYTED</name>
<reference evidence="5" key="1">
    <citation type="submission" date="2021-03" db="EMBL/GenBank/DDBJ databases">
        <authorList>
            <person name="Bekaert M."/>
        </authorList>
    </citation>
    <scope>NUCLEOTIDE SEQUENCE</scope>
</reference>
<dbReference type="Gene3D" id="2.60.120.40">
    <property type="match status" value="1"/>
</dbReference>
<evidence type="ECO:0000256" key="1">
    <source>
        <dbReference type="ARBA" id="ARBA00004613"/>
    </source>
</evidence>
<evidence type="ECO:0000259" key="4">
    <source>
        <dbReference type="PROSITE" id="PS50871"/>
    </source>
</evidence>
<evidence type="ECO:0000313" key="5">
    <source>
        <dbReference type="EMBL" id="CAG2202745.1"/>
    </source>
</evidence>
<keyword evidence="3" id="KW-0732">Signal</keyword>
<dbReference type="EMBL" id="CAJPWZ010000898">
    <property type="protein sequence ID" value="CAG2202745.1"/>
    <property type="molecule type" value="Genomic_DNA"/>
</dbReference>
<dbReference type="PROSITE" id="PS50871">
    <property type="entry name" value="C1Q"/>
    <property type="match status" value="1"/>
</dbReference>
<dbReference type="InterPro" id="IPR001073">
    <property type="entry name" value="C1q_dom"/>
</dbReference>
<gene>
    <name evidence="5" type="ORF">MEDL_17299</name>
</gene>
<protein>
    <recommendedName>
        <fullName evidence="4">C1q domain-containing protein</fullName>
    </recommendedName>
</protein>
<dbReference type="SMART" id="SM00110">
    <property type="entry name" value="C1Q"/>
    <property type="match status" value="1"/>
</dbReference>
<evidence type="ECO:0000256" key="2">
    <source>
        <dbReference type="ARBA" id="ARBA00022525"/>
    </source>
</evidence>
<dbReference type="PANTHER" id="PTHR22923:SF116">
    <property type="entry name" value="C1Q DOMAIN-CONTAINING PROTEIN"/>
    <property type="match status" value="1"/>
</dbReference>
<proteinExistence type="predicted"/>
<comment type="subcellular location">
    <subcellularLocation>
        <location evidence="1">Secreted</location>
    </subcellularLocation>
</comment>
<dbReference type="OrthoDB" id="6126629at2759"/>
<dbReference type="SUPFAM" id="SSF49842">
    <property type="entry name" value="TNF-like"/>
    <property type="match status" value="1"/>
</dbReference>
<dbReference type="PANTHER" id="PTHR22923">
    <property type="entry name" value="CEREBELLIN-RELATED"/>
    <property type="match status" value="1"/>
</dbReference>
<feature type="domain" description="C1q" evidence="4">
    <location>
        <begin position="202"/>
        <end position="338"/>
    </location>
</feature>
<dbReference type="Proteomes" id="UP000683360">
    <property type="component" value="Unassembled WGS sequence"/>
</dbReference>